<comment type="similarity">
    <text evidence="1 6">Belongs to the peptidase M42 family.</text>
</comment>
<comment type="cofactor">
    <cofactor evidence="8">
        <name>a divalent metal cation</name>
        <dbReference type="ChEBI" id="CHEBI:60240"/>
    </cofactor>
    <text evidence="8">Binds 2 divalent metal cations per subunit.</text>
</comment>
<feature type="binding site" evidence="8">
    <location>
        <position position="62"/>
    </location>
    <ligand>
        <name>Zn(2+)</name>
        <dbReference type="ChEBI" id="CHEBI:29105"/>
        <label>1</label>
    </ligand>
</feature>
<feature type="active site" description="Proton acceptor" evidence="7">
    <location>
        <position position="211"/>
    </location>
</feature>
<keyword evidence="3" id="KW-0645">Protease</keyword>
<dbReference type="GO" id="GO:0004177">
    <property type="term" value="F:aminopeptidase activity"/>
    <property type="evidence" value="ECO:0007669"/>
    <property type="project" value="UniProtKB-UniRule"/>
</dbReference>
<sequence>METLHLLEELIAIDSPSGYTDNAAAFIMRTLEGMGYVPERTAKGAVRCSLGSSASRLAIAAHTDTLGMIVAAINPNGTLRFSLLGGPLLPSFEGSYVRVHTTDGRTYDGTVLLNNPSAHSNNKAGSTERSVDTMHVRIDEQVASKDDVLKLGIRVGDIVAVDPRYRALENGYVKSHFLDNKAGCFVLFEIARRCKQEGLNVPVELFFSTYEEVGHGGAAGWAPSVEEILVVDMGVVGDPLDGSETLCSICAKDSGGPYDYTFRTTLTKLAEERSIPHAVDIYPFYSSDGTAAWRAGIDARVALIGPGVHASHGMERTHVNGIVATVDLGMAYIHHSFKE</sequence>
<keyword evidence="5" id="KW-0378">Hydrolase</keyword>
<dbReference type="Gene3D" id="3.40.630.10">
    <property type="entry name" value="Zn peptidases"/>
    <property type="match status" value="1"/>
</dbReference>
<proteinExistence type="inferred from homology"/>
<feature type="binding site" evidence="8">
    <location>
        <position position="232"/>
    </location>
    <ligand>
        <name>Zn(2+)</name>
        <dbReference type="ChEBI" id="CHEBI:29105"/>
        <label>1</label>
    </ligand>
</feature>
<dbReference type="PANTHER" id="PTHR32481:SF7">
    <property type="entry name" value="AMINOPEPTIDASE YHFE-RELATED"/>
    <property type="match status" value="1"/>
</dbReference>
<evidence type="ECO:0000313" key="9">
    <source>
        <dbReference type="EMBL" id="OJX59892.1"/>
    </source>
</evidence>
<dbReference type="PIRSF" id="PIRSF001123">
    <property type="entry name" value="PepA_GA"/>
    <property type="match status" value="1"/>
</dbReference>
<comment type="caution">
    <text evidence="9">The sequence shown here is derived from an EMBL/GenBank/DDBJ whole genome shotgun (WGS) entry which is preliminary data.</text>
</comment>
<evidence type="ECO:0000313" key="10">
    <source>
        <dbReference type="Proteomes" id="UP000184233"/>
    </source>
</evidence>
<protein>
    <submittedName>
        <fullName evidence="9">Glucanase</fullName>
    </submittedName>
</protein>
<dbReference type="STRING" id="1895771.BGO89_07785"/>
<dbReference type="Gene3D" id="2.40.30.40">
    <property type="entry name" value="Peptidase M42, domain 2"/>
    <property type="match status" value="1"/>
</dbReference>
<dbReference type="EMBL" id="MKVH01000008">
    <property type="protein sequence ID" value="OJX59892.1"/>
    <property type="molecule type" value="Genomic_DNA"/>
</dbReference>
<accession>A0A1M3L3F3</accession>
<evidence type="ECO:0000256" key="8">
    <source>
        <dbReference type="PIRSR" id="PIRSR001123-2"/>
    </source>
</evidence>
<dbReference type="InterPro" id="IPR051464">
    <property type="entry name" value="Peptidase_M42_aminopept"/>
</dbReference>
<keyword evidence="2" id="KW-0031">Aminopeptidase</keyword>
<feature type="binding site" evidence="8">
    <location>
        <position position="179"/>
    </location>
    <ligand>
        <name>Zn(2+)</name>
        <dbReference type="ChEBI" id="CHEBI:29105"/>
        <label>1</label>
    </ligand>
</feature>
<reference evidence="9 10" key="1">
    <citation type="submission" date="2016-09" db="EMBL/GenBank/DDBJ databases">
        <title>Genome-resolved meta-omics ties microbial dynamics to process performance in biotechnology for thiocyanate degradation.</title>
        <authorList>
            <person name="Kantor R.S."/>
            <person name="Huddy R.J."/>
            <person name="Iyer R."/>
            <person name="Thomas B.C."/>
            <person name="Brown C.T."/>
            <person name="Anantharaman K."/>
            <person name="Tringe S."/>
            <person name="Hettich R.L."/>
            <person name="Harrison S.T."/>
            <person name="Banfield J.F."/>
        </authorList>
    </citation>
    <scope>NUCLEOTIDE SEQUENCE [LARGE SCALE GENOMIC DNA]</scope>
    <source>
        <strain evidence="9">59-99</strain>
    </source>
</reference>
<evidence type="ECO:0000256" key="3">
    <source>
        <dbReference type="ARBA" id="ARBA00022670"/>
    </source>
</evidence>
<feature type="binding site" evidence="8">
    <location>
        <position position="212"/>
    </location>
    <ligand>
        <name>Zn(2+)</name>
        <dbReference type="ChEBI" id="CHEBI:29105"/>
        <label>2</label>
    </ligand>
</feature>
<keyword evidence="4 8" id="KW-0479">Metal-binding</keyword>
<dbReference type="Proteomes" id="UP000184233">
    <property type="component" value="Unassembled WGS sequence"/>
</dbReference>
<dbReference type="GO" id="GO:0046872">
    <property type="term" value="F:metal ion binding"/>
    <property type="evidence" value="ECO:0007669"/>
    <property type="project" value="UniProtKB-UniRule"/>
</dbReference>
<dbReference type="AlphaFoldDB" id="A0A1M3L3F3"/>
<organism evidence="9 10">
    <name type="scientific">Candidatus Kapaibacterium thiocyanatum</name>
    <dbReference type="NCBI Taxonomy" id="1895771"/>
    <lineage>
        <taxon>Bacteria</taxon>
        <taxon>Pseudomonadati</taxon>
        <taxon>Candidatus Kapaibacteriota</taxon>
        <taxon>Candidatus Kapaibacteriia</taxon>
        <taxon>Candidatus Kapaibacteriales</taxon>
        <taxon>Candidatus Kapaibacteriaceae</taxon>
        <taxon>Candidatus Kapaibacterium</taxon>
    </lineage>
</organism>
<dbReference type="SUPFAM" id="SSF53187">
    <property type="entry name" value="Zn-dependent exopeptidases"/>
    <property type="match status" value="1"/>
</dbReference>
<dbReference type="PANTHER" id="PTHR32481">
    <property type="entry name" value="AMINOPEPTIDASE"/>
    <property type="match status" value="1"/>
</dbReference>
<evidence type="ECO:0000256" key="6">
    <source>
        <dbReference type="PIRNR" id="PIRNR001123"/>
    </source>
</evidence>
<evidence type="ECO:0000256" key="7">
    <source>
        <dbReference type="PIRSR" id="PIRSR001123-1"/>
    </source>
</evidence>
<dbReference type="InterPro" id="IPR023367">
    <property type="entry name" value="Peptidase_M42_dom2"/>
</dbReference>
<name>A0A1M3L3F3_9BACT</name>
<dbReference type="Pfam" id="PF05343">
    <property type="entry name" value="Peptidase_M42"/>
    <property type="match status" value="1"/>
</dbReference>
<evidence type="ECO:0000256" key="5">
    <source>
        <dbReference type="ARBA" id="ARBA00022801"/>
    </source>
</evidence>
<evidence type="ECO:0000256" key="2">
    <source>
        <dbReference type="ARBA" id="ARBA00022438"/>
    </source>
</evidence>
<evidence type="ECO:0000256" key="1">
    <source>
        <dbReference type="ARBA" id="ARBA00006272"/>
    </source>
</evidence>
<dbReference type="SUPFAM" id="SSF101821">
    <property type="entry name" value="Aminopeptidase/glucanase lid domain"/>
    <property type="match status" value="1"/>
</dbReference>
<dbReference type="InterPro" id="IPR008007">
    <property type="entry name" value="Peptidase_M42"/>
</dbReference>
<feature type="binding site" evidence="8">
    <location>
        <position position="179"/>
    </location>
    <ligand>
        <name>Zn(2+)</name>
        <dbReference type="ChEBI" id="CHEBI:29105"/>
        <label>2</label>
    </ligand>
</feature>
<dbReference type="GO" id="GO:0006508">
    <property type="term" value="P:proteolysis"/>
    <property type="evidence" value="ECO:0007669"/>
    <property type="project" value="UniProtKB-KW"/>
</dbReference>
<evidence type="ECO:0000256" key="4">
    <source>
        <dbReference type="ARBA" id="ARBA00022723"/>
    </source>
</evidence>
<gene>
    <name evidence="9" type="ORF">BGO89_07785</name>
</gene>
<dbReference type="CDD" id="cd05657">
    <property type="entry name" value="M42_glucanase_like"/>
    <property type="match status" value="1"/>
</dbReference>